<evidence type="ECO:0000256" key="1">
    <source>
        <dbReference type="ARBA" id="ARBA00005054"/>
    </source>
</evidence>
<dbReference type="InterPro" id="IPR002376">
    <property type="entry name" value="Formyl_transf_N"/>
</dbReference>
<gene>
    <name evidence="4" type="primary">purN</name>
    <name evidence="6" type="ORF">BZG01_08670</name>
</gene>
<keyword evidence="7" id="KW-1185">Reference proteome</keyword>
<dbReference type="GO" id="GO:0006189">
    <property type="term" value="P:'de novo' IMP biosynthetic process"/>
    <property type="evidence" value="ECO:0007669"/>
    <property type="project" value="UniProtKB-UniRule"/>
</dbReference>
<comment type="pathway">
    <text evidence="1 4">Purine metabolism; IMP biosynthesis via de novo pathway; N(2)-formyl-N(1)-(5-phospho-D-ribosyl)glycinamide from N(1)-(5-phospho-D-ribosyl)glycinamide (10-formyl THF route): step 1/1.</text>
</comment>
<comment type="caution">
    <text evidence="6">The sequence shown here is derived from an EMBL/GenBank/DDBJ whole genome shotgun (WGS) entry which is preliminary data.</text>
</comment>
<dbReference type="Proteomes" id="UP000233618">
    <property type="component" value="Unassembled WGS sequence"/>
</dbReference>
<dbReference type="InterPro" id="IPR036477">
    <property type="entry name" value="Formyl_transf_N_sf"/>
</dbReference>
<name>A0A2N3IA05_9BACT</name>
<evidence type="ECO:0000313" key="7">
    <source>
        <dbReference type="Proteomes" id="UP000233618"/>
    </source>
</evidence>
<dbReference type="HAMAP" id="MF_01930">
    <property type="entry name" value="PurN"/>
    <property type="match status" value="1"/>
</dbReference>
<accession>A0A2N3IA05</accession>
<evidence type="ECO:0000256" key="2">
    <source>
        <dbReference type="ARBA" id="ARBA00022679"/>
    </source>
</evidence>
<dbReference type="CDD" id="cd08645">
    <property type="entry name" value="FMT_core_GART"/>
    <property type="match status" value="1"/>
</dbReference>
<dbReference type="GO" id="GO:0005829">
    <property type="term" value="C:cytosol"/>
    <property type="evidence" value="ECO:0007669"/>
    <property type="project" value="TreeGrafter"/>
</dbReference>
<dbReference type="AlphaFoldDB" id="A0A2N3IA05"/>
<comment type="function">
    <text evidence="4">Catalyzes the transfer of a formyl group from 10-formyltetrahydrofolate to 5-phospho-ribosyl-glycinamide (GAR), producing 5-phospho-ribosyl-N-formylglycinamide (FGAR) and tetrahydrofolate.</text>
</comment>
<proteinExistence type="inferred from homology"/>
<feature type="binding site" evidence="4">
    <location>
        <position position="102"/>
    </location>
    <ligand>
        <name>(6R)-10-formyltetrahydrofolate</name>
        <dbReference type="ChEBI" id="CHEBI:195366"/>
    </ligand>
</feature>
<evidence type="ECO:0000259" key="5">
    <source>
        <dbReference type="Pfam" id="PF00551"/>
    </source>
</evidence>
<dbReference type="GO" id="GO:0004644">
    <property type="term" value="F:phosphoribosylglycinamide formyltransferase activity"/>
    <property type="evidence" value="ECO:0007669"/>
    <property type="project" value="UniProtKB-UniRule"/>
</dbReference>
<sequence length="186" mass="20986">MKRLAIFASGSGSNAENIVRYFSDKPEFEISAILSNNANAFVLSRARSLNIPTLIFSRSEFNETDKIIDFLAEKKVDFVVLAGFLWLLPLNLLRKYPNSIVNIHPALLPKYGGKGMYGMKVHQAVVDNKENESGITIHMVNEKYDEGKIVFQAKCTISPNDSAEDVAEKIHKLEHEFFPKIIEQLL</sequence>
<evidence type="ECO:0000313" key="6">
    <source>
        <dbReference type="EMBL" id="PKQ67162.1"/>
    </source>
</evidence>
<dbReference type="RefSeq" id="WP_101309440.1">
    <property type="nucleotide sequence ID" value="NZ_MVDE01000010.1"/>
</dbReference>
<evidence type="ECO:0000256" key="3">
    <source>
        <dbReference type="ARBA" id="ARBA00022755"/>
    </source>
</evidence>
<dbReference type="SUPFAM" id="SSF53328">
    <property type="entry name" value="Formyltransferase"/>
    <property type="match status" value="1"/>
</dbReference>
<dbReference type="PANTHER" id="PTHR43369">
    <property type="entry name" value="PHOSPHORIBOSYLGLYCINAMIDE FORMYLTRANSFERASE"/>
    <property type="match status" value="1"/>
</dbReference>
<comment type="similarity">
    <text evidence="4">Belongs to the GART family.</text>
</comment>
<evidence type="ECO:0000256" key="4">
    <source>
        <dbReference type="HAMAP-Rule" id="MF_01930"/>
    </source>
</evidence>
<feature type="binding site" evidence="4">
    <location>
        <begin position="12"/>
        <end position="14"/>
    </location>
    <ligand>
        <name>N(1)-(5-phospho-beta-D-ribosyl)glycinamide</name>
        <dbReference type="ChEBI" id="CHEBI:143788"/>
    </ligand>
</feature>
<comment type="catalytic activity">
    <reaction evidence="4">
        <text>N(1)-(5-phospho-beta-D-ribosyl)glycinamide + (6R)-10-formyltetrahydrofolate = N(2)-formyl-N(1)-(5-phospho-beta-D-ribosyl)glycinamide + (6S)-5,6,7,8-tetrahydrofolate + H(+)</text>
        <dbReference type="Rhea" id="RHEA:15053"/>
        <dbReference type="ChEBI" id="CHEBI:15378"/>
        <dbReference type="ChEBI" id="CHEBI:57453"/>
        <dbReference type="ChEBI" id="CHEBI:143788"/>
        <dbReference type="ChEBI" id="CHEBI:147286"/>
        <dbReference type="ChEBI" id="CHEBI:195366"/>
        <dbReference type="EC" id="2.1.2.2"/>
    </reaction>
</comment>
<dbReference type="EC" id="2.1.2.2" evidence="4"/>
<organism evidence="6 7">
    <name type="scientific">Labilibaculum manganireducens</name>
    <dbReference type="NCBI Taxonomy" id="1940525"/>
    <lineage>
        <taxon>Bacteria</taxon>
        <taxon>Pseudomonadati</taxon>
        <taxon>Bacteroidota</taxon>
        <taxon>Bacteroidia</taxon>
        <taxon>Marinilabiliales</taxon>
        <taxon>Marinifilaceae</taxon>
        <taxon>Labilibaculum</taxon>
    </lineage>
</organism>
<dbReference type="PANTHER" id="PTHR43369:SF2">
    <property type="entry name" value="PHOSPHORIBOSYLGLYCINAMIDE FORMYLTRANSFERASE"/>
    <property type="match status" value="1"/>
</dbReference>
<feature type="domain" description="Formyl transferase N-terminal" evidence="5">
    <location>
        <begin position="2"/>
        <end position="181"/>
    </location>
</feature>
<dbReference type="Gene3D" id="3.40.50.170">
    <property type="entry name" value="Formyl transferase, N-terminal domain"/>
    <property type="match status" value="1"/>
</dbReference>
<reference evidence="6 7" key="1">
    <citation type="journal article" date="2017" name="Front. Microbiol.">
        <title>Labilibaculum manganireducens gen. nov., sp. nov. and Labilibaculum filiforme sp. nov., Novel Bacteroidetes Isolated from Subsurface Sediments of the Baltic Sea.</title>
        <authorList>
            <person name="Vandieken V."/>
            <person name="Marshall I.P."/>
            <person name="Niemann H."/>
            <person name="Engelen B."/>
            <person name="Cypionka H."/>
        </authorList>
    </citation>
    <scope>NUCLEOTIDE SEQUENCE [LARGE SCALE GENOMIC DNA]</scope>
    <source>
        <strain evidence="6 7">59.10-2M</strain>
    </source>
</reference>
<feature type="site" description="Raises pKa of active site His" evidence="4">
    <location>
        <position position="145"/>
    </location>
</feature>
<dbReference type="Pfam" id="PF00551">
    <property type="entry name" value="Formyl_trans_N"/>
    <property type="match status" value="1"/>
</dbReference>
<dbReference type="InterPro" id="IPR004607">
    <property type="entry name" value="GART"/>
</dbReference>
<protein>
    <recommendedName>
        <fullName evidence="4">Phosphoribosylglycinamide formyltransferase</fullName>
        <ecNumber evidence="4">2.1.2.2</ecNumber>
    </recommendedName>
    <alternativeName>
        <fullName evidence="4">5'-phosphoribosylglycinamide transformylase</fullName>
    </alternativeName>
    <alternativeName>
        <fullName evidence="4">GAR transformylase</fullName>
        <shortName evidence="4">GART</shortName>
    </alternativeName>
</protein>
<keyword evidence="2 4" id="KW-0808">Transferase</keyword>
<dbReference type="EMBL" id="MVDE01000010">
    <property type="protein sequence ID" value="PKQ67162.1"/>
    <property type="molecule type" value="Genomic_DNA"/>
</dbReference>
<keyword evidence="3 4" id="KW-0658">Purine biosynthesis</keyword>
<dbReference type="NCBIfam" id="TIGR00639">
    <property type="entry name" value="PurN"/>
    <property type="match status" value="1"/>
</dbReference>
<feature type="binding site" evidence="4">
    <location>
        <position position="58"/>
    </location>
    <ligand>
        <name>(6R)-10-formyltetrahydrofolate</name>
        <dbReference type="ChEBI" id="CHEBI:195366"/>
    </ligand>
</feature>
<dbReference type="UniPathway" id="UPA00074">
    <property type="reaction ID" value="UER00126"/>
</dbReference>
<feature type="active site" description="Proton donor" evidence="4">
    <location>
        <position position="104"/>
    </location>
</feature>
<comment type="caution">
    <text evidence="4">Lacks conserved residue(s) required for the propagation of feature annotation.</text>
</comment>